<keyword evidence="2" id="KW-1185">Reference proteome</keyword>
<evidence type="ECO:0000313" key="2">
    <source>
        <dbReference type="Proteomes" id="UP000461730"/>
    </source>
</evidence>
<comment type="caution">
    <text evidence="1">The sequence shown here is derived from an EMBL/GenBank/DDBJ whole genome shotgun (WGS) entry which is preliminary data.</text>
</comment>
<gene>
    <name evidence="1" type="ORF">GO493_24120</name>
</gene>
<organism evidence="1 2">
    <name type="scientific">Chitinophaga tropicalis</name>
    <dbReference type="NCBI Taxonomy" id="2683588"/>
    <lineage>
        <taxon>Bacteria</taxon>
        <taxon>Pseudomonadati</taxon>
        <taxon>Bacteroidota</taxon>
        <taxon>Chitinophagia</taxon>
        <taxon>Chitinophagales</taxon>
        <taxon>Chitinophagaceae</taxon>
        <taxon>Chitinophaga</taxon>
    </lineage>
</organism>
<protein>
    <submittedName>
        <fullName evidence="1">Uncharacterized protein</fullName>
    </submittedName>
</protein>
<dbReference type="Proteomes" id="UP000461730">
    <property type="component" value="Unassembled WGS sequence"/>
</dbReference>
<name>A0A7K1UAH0_9BACT</name>
<dbReference type="AlphaFoldDB" id="A0A7K1UAH0"/>
<dbReference type="RefSeq" id="WP_157308801.1">
    <property type="nucleotide sequence ID" value="NZ_WRXN01000013.1"/>
</dbReference>
<proteinExistence type="predicted"/>
<evidence type="ECO:0000313" key="1">
    <source>
        <dbReference type="EMBL" id="MVT11374.1"/>
    </source>
</evidence>
<dbReference type="EMBL" id="WRXN01000013">
    <property type="protein sequence ID" value="MVT11374.1"/>
    <property type="molecule type" value="Genomic_DNA"/>
</dbReference>
<reference evidence="1 2" key="1">
    <citation type="submission" date="2019-12" db="EMBL/GenBank/DDBJ databases">
        <title>Chitinophaga sp. strain ysch24 (GDMCC 1.1355), whole genome shotgun sequence.</title>
        <authorList>
            <person name="Zhang X."/>
        </authorList>
    </citation>
    <scope>NUCLEOTIDE SEQUENCE [LARGE SCALE GENOMIC DNA]</scope>
    <source>
        <strain evidence="2">ysch24</strain>
    </source>
</reference>
<sequence length="325" mass="36175">MITAITVQPTSNSLHAAYRPIVFQVTAVSLFDTFIQPPVVYCDIYFGGVYYKTVSKTIPLASGEWQFDIQDAAQEYLRKYLAPNAGTEFYQATPAMTKSFCRFRASGINTNGFVVPEGLIPVQGTGSQPPVNGGGTESNSFYIVNATLQHEDNQNLAAHLNTYKNGTWSAQAWPLTHRPQPYPIGLSESDYYPIAYTGISPLKCINVYYRFRGQTTFHSATKCLENPCPIVQIVHSEVTVIDETAQELQFFHQVMPYYVTGVKMEYRPINSEDDFTVIFYDPEQGSTPGEGIEITVPRDIYDVYFTAIGNCSGGRTAHLVIGETL</sequence>
<accession>A0A7K1UAH0</accession>